<dbReference type="GO" id="GO:0016740">
    <property type="term" value="F:transferase activity"/>
    <property type="evidence" value="ECO:0007669"/>
    <property type="project" value="UniProtKB-KW"/>
</dbReference>
<dbReference type="OrthoDB" id="9799937at2"/>
<dbReference type="STRING" id="580166.AUP43_15260"/>
<keyword evidence="1" id="KW-0808">Transferase</keyword>
<dbReference type="SUPFAM" id="SSF56399">
    <property type="entry name" value="ADP-ribosylation"/>
    <property type="match status" value="1"/>
</dbReference>
<dbReference type="InterPro" id="IPR009297">
    <property type="entry name" value="DUF952"/>
</dbReference>
<dbReference type="Gene3D" id="3.20.170.20">
    <property type="entry name" value="Protein of unknown function DUF952"/>
    <property type="match status" value="1"/>
</dbReference>
<dbReference type="PANTHER" id="PTHR34129:SF1">
    <property type="entry name" value="DUF952 DOMAIN-CONTAINING PROTEIN"/>
    <property type="match status" value="1"/>
</dbReference>
<dbReference type="RefSeq" id="WP_067560369.1">
    <property type="nucleotide sequence ID" value="NZ_LPXN01000180.1"/>
</dbReference>
<dbReference type="Pfam" id="PF06108">
    <property type="entry name" value="DUF952"/>
    <property type="match status" value="1"/>
</dbReference>
<dbReference type="AlphaFoldDB" id="A0A154V6L1"/>
<gene>
    <name evidence="1" type="ORF">AUP43_15260</name>
</gene>
<dbReference type="EMBL" id="LPXN01000180">
    <property type="protein sequence ID" value="KZC97018.1"/>
    <property type="molecule type" value="Genomic_DNA"/>
</dbReference>
<name>A0A154V6L1_9PROT</name>
<sequence length="117" mass="12398">MATKIIYTMARNVDWRAAEATGAYAGSANDAADGFIHFSTADQVIASAAKHRAGEAGLLLVAVQAALLGDALKWEPARGGQLFPHLYAPLPLDKVLRVDPLPLGPDGLHIFPPLEKD</sequence>
<protein>
    <submittedName>
        <fullName evidence="1">Glutathione S-transferase</fullName>
    </submittedName>
</protein>
<reference evidence="1 2" key="1">
    <citation type="submission" date="2015-12" db="EMBL/GenBank/DDBJ databases">
        <title>Genome sequence of Oceanibaculum pacificum MCCC 1A02656.</title>
        <authorList>
            <person name="Lu L."/>
            <person name="Lai Q."/>
            <person name="Shao Z."/>
            <person name="Qian P."/>
        </authorList>
    </citation>
    <scope>NUCLEOTIDE SEQUENCE [LARGE SCALE GENOMIC DNA]</scope>
    <source>
        <strain evidence="1 2">MCCC 1A02656</strain>
    </source>
</reference>
<proteinExistence type="predicted"/>
<accession>A0A154V6L1</accession>
<dbReference type="Proteomes" id="UP000076400">
    <property type="component" value="Unassembled WGS sequence"/>
</dbReference>
<keyword evidence="2" id="KW-1185">Reference proteome</keyword>
<dbReference type="PANTHER" id="PTHR34129">
    <property type="entry name" value="BLR1139 PROTEIN"/>
    <property type="match status" value="1"/>
</dbReference>
<comment type="caution">
    <text evidence="1">The sequence shown here is derived from an EMBL/GenBank/DDBJ whole genome shotgun (WGS) entry which is preliminary data.</text>
</comment>
<evidence type="ECO:0000313" key="2">
    <source>
        <dbReference type="Proteomes" id="UP000076400"/>
    </source>
</evidence>
<organism evidence="1 2">
    <name type="scientific">Oceanibaculum pacificum</name>
    <dbReference type="NCBI Taxonomy" id="580166"/>
    <lineage>
        <taxon>Bacteria</taxon>
        <taxon>Pseudomonadati</taxon>
        <taxon>Pseudomonadota</taxon>
        <taxon>Alphaproteobacteria</taxon>
        <taxon>Rhodospirillales</taxon>
        <taxon>Oceanibaculaceae</taxon>
        <taxon>Oceanibaculum</taxon>
    </lineage>
</organism>
<evidence type="ECO:0000313" key="1">
    <source>
        <dbReference type="EMBL" id="KZC97018.1"/>
    </source>
</evidence>